<gene>
    <name evidence="1" type="ORF">RPERSI_LOCUS10179</name>
</gene>
<name>A0ACA9PCX6_9GLOM</name>
<protein>
    <submittedName>
        <fullName evidence="1">5009_t:CDS:1</fullName>
    </submittedName>
</protein>
<evidence type="ECO:0000313" key="2">
    <source>
        <dbReference type="Proteomes" id="UP000789920"/>
    </source>
</evidence>
<keyword evidence="2" id="KW-1185">Reference proteome</keyword>
<evidence type="ECO:0000313" key="1">
    <source>
        <dbReference type="EMBL" id="CAG8704518.1"/>
    </source>
</evidence>
<organism evidence="1 2">
    <name type="scientific">Racocetra persica</name>
    <dbReference type="NCBI Taxonomy" id="160502"/>
    <lineage>
        <taxon>Eukaryota</taxon>
        <taxon>Fungi</taxon>
        <taxon>Fungi incertae sedis</taxon>
        <taxon>Mucoromycota</taxon>
        <taxon>Glomeromycotina</taxon>
        <taxon>Glomeromycetes</taxon>
        <taxon>Diversisporales</taxon>
        <taxon>Gigasporaceae</taxon>
        <taxon>Racocetra</taxon>
    </lineage>
</organism>
<reference evidence="1" key="1">
    <citation type="submission" date="2021-06" db="EMBL/GenBank/DDBJ databases">
        <authorList>
            <person name="Kallberg Y."/>
            <person name="Tangrot J."/>
            <person name="Rosling A."/>
        </authorList>
    </citation>
    <scope>NUCLEOTIDE SEQUENCE</scope>
    <source>
        <strain evidence="1">MA461A</strain>
    </source>
</reference>
<feature type="non-terminal residue" evidence="1">
    <location>
        <position position="325"/>
    </location>
</feature>
<proteinExistence type="predicted"/>
<accession>A0ACA9PCX6</accession>
<dbReference type="EMBL" id="CAJVQC010019910">
    <property type="protein sequence ID" value="CAG8704518.1"/>
    <property type="molecule type" value="Genomic_DNA"/>
</dbReference>
<sequence length="325" mass="38498">MLLIYLSKNQWAVWNIFGSLRDPVKLENQGFTMELPRLSLNPYDKYLYLNHLKENGGQGWKQLSSEESELVNYYHMLEPCHSIQVWYDQGSKRSLEFIYVPLSHSRSFHAHDILLNDVNKWESKIIENILIETKDYELVNDILSFGESIHIPQYFSWSGEKNTIRTAFLVVDIIPELYKSDEKKNEEKDDDIYENETDSKLESYAYYSQKLFYNPCFCNKSLDLLSFEFLEISPKSGDLLKVFIPITQLIPQDSELDLQEIDYDKIVDIRMVPLTDFTTTKRLLDKNFKEEDYSPFIRLIMNLIKKDEYEILYENPSMGAVMNWM</sequence>
<comment type="caution">
    <text evidence="1">The sequence shown here is derived from an EMBL/GenBank/DDBJ whole genome shotgun (WGS) entry which is preliminary data.</text>
</comment>
<dbReference type="Proteomes" id="UP000789920">
    <property type="component" value="Unassembled WGS sequence"/>
</dbReference>